<dbReference type="InterPro" id="IPR034751">
    <property type="entry name" value="Yippee"/>
</dbReference>
<proteinExistence type="predicted"/>
<dbReference type="AlphaFoldDB" id="A0A8S9P0J3"/>
<sequence length="145" mass="17242">KIPTTCIVCLVFTVFSTRHRKAFLFSKVDSLYAGKKEDRMMMTKLHTFVDIYFVKYGSYVRWIYYSCGIFVDRDNVYAEKKEDRIMMTRLHTVVNIYFVKCGSYVGWRYARRNMCMSIYQNFLEAFVHNQDSLPDLTSNFSGKFS</sequence>
<dbReference type="PANTHER" id="PTHR13848">
    <property type="entry name" value="PROTEIN YIPPEE-LIKE CG15309-RELATED"/>
    <property type="match status" value="1"/>
</dbReference>
<organism evidence="2 3">
    <name type="scientific">Brassica cretica</name>
    <name type="common">Mustard</name>
    <dbReference type="NCBI Taxonomy" id="69181"/>
    <lineage>
        <taxon>Eukaryota</taxon>
        <taxon>Viridiplantae</taxon>
        <taxon>Streptophyta</taxon>
        <taxon>Embryophyta</taxon>
        <taxon>Tracheophyta</taxon>
        <taxon>Spermatophyta</taxon>
        <taxon>Magnoliopsida</taxon>
        <taxon>eudicotyledons</taxon>
        <taxon>Gunneridae</taxon>
        <taxon>Pentapetalae</taxon>
        <taxon>rosids</taxon>
        <taxon>malvids</taxon>
        <taxon>Brassicales</taxon>
        <taxon>Brassicaceae</taxon>
        <taxon>Brassiceae</taxon>
        <taxon>Brassica</taxon>
    </lineage>
</organism>
<evidence type="ECO:0000259" key="1">
    <source>
        <dbReference type="PROSITE" id="PS51792"/>
    </source>
</evidence>
<evidence type="ECO:0000313" key="2">
    <source>
        <dbReference type="EMBL" id="KAF3509219.1"/>
    </source>
</evidence>
<gene>
    <name evidence="2" type="ORF">F2Q69_00007929</name>
</gene>
<dbReference type="EMBL" id="QGKX02001521">
    <property type="protein sequence ID" value="KAF3509219.1"/>
    <property type="molecule type" value="Genomic_DNA"/>
</dbReference>
<comment type="caution">
    <text evidence="2">The sequence shown here is derived from an EMBL/GenBank/DDBJ whole genome shotgun (WGS) entry which is preliminary data.</text>
</comment>
<protein>
    <recommendedName>
        <fullName evidence="1">Yippee domain-containing protein</fullName>
    </recommendedName>
</protein>
<dbReference type="InterPro" id="IPR039058">
    <property type="entry name" value="Yippee_fam"/>
</dbReference>
<feature type="non-terminal residue" evidence="2">
    <location>
        <position position="1"/>
    </location>
</feature>
<name>A0A8S9P0J3_BRACR</name>
<dbReference type="Proteomes" id="UP000712600">
    <property type="component" value="Unassembled WGS sequence"/>
</dbReference>
<dbReference type="PROSITE" id="PS51792">
    <property type="entry name" value="YIPPEE"/>
    <property type="match status" value="1"/>
</dbReference>
<accession>A0A8S9P0J3</accession>
<evidence type="ECO:0000313" key="3">
    <source>
        <dbReference type="Proteomes" id="UP000712600"/>
    </source>
</evidence>
<feature type="domain" description="Yippee" evidence="1">
    <location>
        <begin position="1"/>
        <end position="96"/>
    </location>
</feature>
<reference evidence="2" key="1">
    <citation type="submission" date="2019-12" db="EMBL/GenBank/DDBJ databases">
        <title>Genome sequencing and annotation of Brassica cretica.</title>
        <authorList>
            <person name="Studholme D.J."/>
            <person name="Sarris P."/>
        </authorList>
    </citation>
    <scope>NUCLEOTIDE SEQUENCE</scope>
    <source>
        <strain evidence="2">PFS-109/04</strain>
        <tissue evidence="2">Leaf</tissue>
    </source>
</reference>